<keyword evidence="6" id="KW-1185">Reference proteome</keyword>
<dbReference type="GO" id="GO:0000155">
    <property type="term" value="F:phosphorelay sensor kinase activity"/>
    <property type="evidence" value="ECO:0007669"/>
    <property type="project" value="InterPro"/>
</dbReference>
<organism evidence="5 6">
    <name type="scientific">Brockia lithotrophica</name>
    <dbReference type="NCBI Taxonomy" id="933949"/>
    <lineage>
        <taxon>Bacteria</taxon>
        <taxon>Bacillati</taxon>
        <taxon>Bacillota</taxon>
        <taxon>Bacilli</taxon>
        <taxon>Bacillales</taxon>
        <taxon>Bacillales Family X. Incertae Sedis</taxon>
        <taxon>Brockia</taxon>
    </lineage>
</organism>
<keyword evidence="3 5" id="KW-0418">Kinase</keyword>
<proteinExistence type="predicted"/>
<dbReference type="Pfam" id="PF14689">
    <property type="entry name" value="SPOB_a"/>
    <property type="match status" value="1"/>
</dbReference>
<name>A0A660LAU1_9BACL</name>
<dbReference type="InterPro" id="IPR039506">
    <property type="entry name" value="SPOB_a"/>
</dbReference>
<dbReference type="AlphaFoldDB" id="A0A660LAU1"/>
<dbReference type="Proteomes" id="UP000267019">
    <property type="component" value="Unassembled WGS sequence"/>
</dbReference>
<accession>A0A660LAU1</accession>
<evidence type="ECO:0000313" key="5">
    <source>
        <dbReference type="EMBL" id="RKQ89083.1"/>
    </source>
</evidence>
<protein>
    <submittedName>
        <fullName evidence="5">Sensor kinase SpoOB-type protein</fullName>
    </submittedName>
</protein>
<gene>
    <name evidence="5" type="ORF">C7438_0739</name>
</gene>
<evidence type="ECO:0000259" key="4">
    <source>
        <dbReference type="Pfam" id="PF14689"/>
    </source>
</evidence>
<evidence type="ECO:0000256" key="2">
    <source>
        <dbReference type="ARBA" id="ARBA00022679"/>
    </source>
</evidence>
<keyword evidence="1" id="KW-0597">Phosphoprotein</keyword>
<dbReference type="EMBL" id="RBIJ01000001">
    <property type="protein sequence ID" value="RKQ89083.1"/>
    <property type="molecule type" value="Genomic_DNA"/>
</dbReference>
<dbReference type="Gene3D" id="1.10.287.130">
    <property type="match status" value="1"/>
</dbReference>
<reference evidence="5 6" key="1">
    <citation type="submission" date="2018-10" db="EMBL/GenBank/DDBJ databases">
        <title>Genomic Encyclopedia of Type Strains, Phase IV (KMG-IV): sequencing the most valuable type-strain genomes for metagenomic binning, comparative biology and taxonomic classification.</title>
        <authorList>
            <person name="Goeker M."/>
        </authorList>
    </citation>
    <scope>NUCLEOTIDE SEQUENCE [LARGE SCALE GENOMIC DNA]</scope>
    <source>
        <strain evidence="5 6">DSM 22653</strain>
    </source>
</reference>
<evidence type="ECO:0000313" key="6">
    <source>
        <dbReference type="Proteomes" id="UP000267019"/>
    </source>
</evidence>
<comment type="caution">
    <text evidence="5">The sequence shown here is derived from an EMBL/GenBank/DDBJ whole genome shotgun (WGS) entry which is preliminary data.</text>
</comment>
<dbReference type="SUPFAM" id="SSF55890">
    <property type="entry name" value="Sporulation response regulatory protein Spo0B"/>
    <property type="match status" value="1"/>
</dbReference>
<evidence type="ECO:0000256" key="1">
    <source>
        <dbReference type="ARBA" id="ARBA00022553"/>
    </source>
</evidence>
<feature type="domain" description="SpoOB alpha-helical" evidence="4">
    <location>
        <begin position="10"/>
        <end position="55"/>
    </location>
</feature>
<sequence length="197" mass="23089">MRDPHARVGEFLRLRRHAFANELQLLYGYLALDDREGLRRQVEKLVHRIEQEKRLQDSLGDRMFFLLLEWESRLLGIRVHYELGGEDLRSAWSPKRVAFFRKWLRVLERAIAAWETEGDLEVSFRVSASRPRTLTVVFRLRGTADEVGHRAREILEAEGKSLLKSHPGRPQRVVVTHTTSGGCAFRFVWGTRERSKR</sequence>
<dbReference type="InterPro" id="IPR016120">
    <property type="entry name" value="Sig_transdc_His_kin_SpoOB"/>
</dbReference>
<evidence type="ECO:0000256" key="3">
    <source>
        <dbReference type="ARBA" id="ARBA00022777"/>
    </source>
</evidence>
<keyword evidence="2" id="KW-0808">Transferase</keyword>
<dbReference type="RefSeq" id="WP_170143553.1">
    <property type="nucleotide sequence ID" value="NZ_RBIJ01000001.1"/>
</dbReference>